<dbReference type="EMBL" id="DQID01000270">
    <property type="protein sequence ID" value="HCT15193.1"/>
    <property type="molecule type" value="Genomic_DNA"/>
</dbReference>
<feature type="chain" id="PRO_5038873498" evidence="2">
    <location>
        <begin position="22"/>
        <end position="202"/>
    </location>
</feature>
<feature type="domain" description="DUF1541" evidence="3">
    <location>
        <begin position="81"/>
        <end position="132"/>
    </location>
</feature>
<dbReference type="Gene3D" id="2.30.30.1210">
    <property type="entry name" value="Domain of unknown function DUF1541"/>
    <property type="match status" value="1"/>
</dbReference>
<dbReference type="Pfam" id="PF07563">
    <property type="entry name" value="DUF1541"/>
    <property type="match status" value="2"/>
</dbReference>
<evidence type="ECO:0000313" key="5">
    <source>
        <dbReference type="Proteomes" id="UP000261739"/>
    </source>
</evidence>
<evidence type="ECO:0000259" key="3">
    <source>
        <dbReference type="Pfam" id="PF07563"/>
    </source>
</evidence>
<feature type="domain" description="DUF1541" evidence="3">
    <location>
        <begin position="145"/>
        <end position="194"/>
    </location>
</feature>
<feature type="signal peptide" evidence="2">
    <location>
        <begin position="1"/>
        <end position="21"/>
    </location>
</feature>
<dbReference type="InterPro" id="IPR011438">
    <property type="entry name" value="DUF1541"/>
</dbReference>
<organism evidence="4 5">
    <name type="scientific">Corynebacterium nuruki</name>
    <dbReference type="NCBI Taxonomy" id="1032851"/>
    <lineage>
        <taxon>Bacteria</taxon>
        <taxon>Bacillati</taxon>
        <taxon>Actinomycetota</taxon>
        <taxon>Actinomycetes</taxon>
        <taxon>Mycobacteriales</taxon>
        <taxon>Corynebacteriaceae</taxon>
        <taxon>Corynebacterium</taxon>
    </lineage>
</organism>
<comment type="caution">
    <text evidence="4">The sequence shown here is derived from an EMBL/GenBank/DDBJ whole genome shotgun (WGS) entry which is preliminary data.</text>
</comment>
<name>A0A3D4T105_9CORY</name>
<evidence type="ECO:0000256" key="2">
    <source>
        <dbReference type="SAM" id="SignalP"/>
    </source>
</evidence>
<proteinExistence type="predicted"/>
<dbReference type="Proteomes" id="UP000261739">
    <property type="component" value="Unassembled WGS sequence"/>
</dbReference>
<accession>A0A3D4T105</accession>
<dbReference type="PROSITE" id="PS51257">
    <property type="entry name" value="PROKAR_LIPOPROTEIN"/>
    <property type="match status" value="1"/>
</dbReference>
<gene>
    <name evidence="4" type="ORF">DIW82_10535</name>
</gene>
<reference evidence="4 5" key="1">
    <citation type="journal article" date="2018" name="Nat. Biotechnol.">
        <title>A standardized bacterial taxonomy based on genome phylogeny substantially revises the tree of life.</title>
        <authorList>
            <person name="Parks D.H."/>
            <person name="Chuvochina M."/>
            <person name="Waite D.W."/>
            <person name="Rinke C."/>
            <person name="Skarshewski A."/>
            <person name="Chaumeil P.A."/>
            <person name="Hugenholtz P."/>
        </authorList>
    </citation>
    <scope>NUCLEOTIDE SEQUENCE [LARGE SCALE GENOMIC DNA]</scope>
    <source>
        <strain evidence="4">UBA11247</strain>
    </source>
</reference>
<dbReference type="AlphaFoldDB" id="A0A3D4T105"/>
<keyword evidence="2" id="KW-0732">Signal</keyword>
<evidence type="ECO:0000256" key="1">
    <source>
        <dbReference type="SAM" id="MobiDB-lite"/>
    </source>
</evidence>
<evidence type="ECO:0000313" key="4">
    <source>
        <dbReference type="EMBL" id="HCT15193.1"/>
    </source>
</evidence>
<feature type="region of interest" description="Disordered" evidence="1">
    <location>
        <begin position="27"/>
        <end position="68"/>
    </location>
</feature>
<dbReference type="STRING" id="863239.GCA_000213935_00068"/>
<protein>
    <submittedName>
        <fullName evidence="4">DUF1541 domain-containing protein</fullName>
    </submittedName>
</protein>
<sequence>MKFSRTPVLASLILLPALTLAACGDDSDGDAGGHSAAEAPSTSTGPGNTDGMGDMDMHDHAMDGGDAPAGIVDAPDPAYPVGTRVTVTADHMPGMQGAEGTVTGAYATTAYAVSYTPTDGGAPVTDHRWVVQEELENPGPAPLADGTPVTIGADHMSGMKGAAGTVDSSMQGTVYMVDITTADGTTMTNHKWVTGDELAPAG</sequence>